<keyword evidence="3" id="KW-1185">Reference proteome</keyword>
<proteinExistence type="predicted"/>
<dbReference type="KEGG" id="dpt:Deipr_2724"/>
<dbReference type="AlphaFoldDB" id="F0RRB1"/>
<feature type="region of interest" description="Disordered" evidence="1">
    <location>
        <begin position="157"/>
        <end position="257"/>
    </location>
</feature>
<dbReference type="Proteomes" id="UP000007718">
    <property type="component" value="Plasmid pDEIPR04"/>
</dbReference>
<protein>
    <submittedName>
        <fullName evidence="2">Uncharacterized protein</fullName>
    </submittedName>
</protein>
<evidence type="ECO:0000313" key="3">
    <source>
        <dbReference type="Proteomes" id="UP000007718"/>
    </source>
</evidence>
<dbReference type="EMBL" id="CP002540">
    <property type="protein sequence ID" value="ADY27820.1"/>
    <property type="molecule type" value="Genomic_DNA"/>
</dbReference>
<reference evidence="3" key="1">
    <citation type="submission" date="2011-02" db="EMBL/GenBank/DDBJ databases">
        <title>The complete sequence of plasmid4 of Deinococcus proteolyticus DSM 20540.</title>
        <authorList>
            <consortium name="US DOE Joint Genome Institute (JGI-PGF)"/>
            <person name="Lucas S."/>
            <person name="Copeland A."/>
            <person name="Lapidus A."/>
            <person name="Bruce D."/>
            <person name="Goodwin L."/>
            <person name="Pitluck S."/>
            <person name="Kyrpides N."/>
            <person name="Mavromatis K."/>
            <person name="Pagani I."/>
            <person name="Ivanova N."/>
            <person name="Ovchinnikova G."/>
            <person name="Zeytun A."/>
            <person name="Detter J.C."/>
            <person name="Han C."/>
            <person name="Land M."/>
            <person name="Hauser L."/>
            <person name="Markowitz V."/>
            <person name="Cheng J.-F."/>
            <person name="Hugenholtz P."/>
            <person name="Woyke T."/>
            <person name="Wu D."/>
            <person name="Pukall R."/>
            <person name="Steenblock K."/>
            <person name="Brambilla E."/>
            <person name="Klenk H.-P."/>
            <person name="Eisen J.A."/>
        </authorList>
    </citation>
    <scope>NUCLEOTIDE SEQUENCE [LARGE SCALE GENOMIC DNA]</scope>
    <source>
        <strain evidence="3">ATCC 35074 / DSM 20540 / JCM 6276 / NBRC 101906 / NCIMB 13154 / VKM Ac-1939 / CCM 2703 / MRP</strain>
        <plasmid evidence="3">Plasmid pDEIPR04</plasmid>
    </source>
</reference>
<sequence>MPITTGRQRGHLRQKPAKRPLSTCRSRAICHYPLVELSLATCRSRTRDSIIHLSKFESRSLSTCRNCHYPFVEVGLPSTIHLSKLPLSTCRSRAIFHYSLVKIGRQDAVQHGICHRPLMMIIKSFFLFLKRLINNRGNNGMAEIQPAISRRGVINQPDRRASHSGSSTGPQQARFPNRSRKTLRSPLHGAPMSRRWHTGTERQAHFHGPGQKNGDKPGHPCCPPTVKRLPPSVIKSRTRRHHWQDKPPQGARVEPATSLTDRLTRGSKAGRGLNRAFQILL</sequence>
<name>F0RRB1_DEIPM</name>
<keyword evidence="2" id="KW-0614">Plasmid</keyword>
<reference evidence="2 3" key="2">
    <citation type="journal article" date="2012" name="Stand. Genomic Sci.">
        <title>Complete genome sequence of the orange-red pigmented, radioresistant Deinococcus proteolyticus type strain (MRP(T)).</title>
        <authorList>
            <person name="Copeland A."/>
            <person name="Zeytun A."/>
            <person name="Yassawong M."/>
            <person name="Nolan M."/>
            <person name="Lucas S."/>
            <person name="Hammon N."/>
            <person name="Deshpande S."/>
            <person name="Cheng J.F."/>
            <person name="Han C."/>
            <person name="Tapia R."/>
            <person name="Goodwin L.A."/>
            <person name="Pitluck S."/>
            <person name="Mavromatis K."/>
            <person name="Liolios K."/>
            <person name="Pagani I."/>
            <person name="Ivanova N."/>
            <person name="Mikhailova N."/>
            <person name="Pati A."/>
            <person name="Chen A."/>
            <person name="Palaniappan K."/>
            <person name="Land M."/>
            <person name="Hauser L."/>
            <person name="Jeffries C.D."/>
            <person name="Brambilla E.M."/>
            <person name="Rohde M."/>
            <person name="Sikorski J."/>
            <person name="Pukall R."/>
            <person name="Goker M."/>
            <person name="Detter J.C."/>
            <person name="Woyke T."/>
            <person name="Bristow J."/>
            <person name="Eisen J.A."/>
            <person name="Markowitz V."/>
            <person name="Hugenholtz P."/>
            <person name="Kyrpides N.C."/>
            <person name="Klenk H.P."/>
            <person name="Lapidus A."/>
        </authorList>
    </citation>
    <scope>NUCLEOTIDE SEQUENCE [LARGE SCALE GENOMIC DNA]</scope>
    <source>
        <strain evidence="3">ATCC 35074 / DSM 20540 / JCM 6276 / NBRC 101906 / NCIMB 13154 / VKM Ac-1939 / CCM 2703 / MRP</strain>
        <plasmid evidence="3">Plasmid pDEIPR04</plasmid>
    </source>
</reference>
<geneLocation type="plasmid" evidence="2 3">
    <name>pDEIPR04</name>
</geneLocation>
<gene>
    <name evidence="2" type="ordered locus">Deipr_2724</name>
</gene>
<accession>F0RRB1</accession>
<evidence type="ECO:0000256" key="1">
    <source>
        <dbReference type="SAM" id="MobiDB-lite"/>
    </source>
</evidence>
<dbReference type="HOGENOM" id="CLU_989448_0_0_0"/>
<evidence type="ECO:0000313" key="2">
    <source>
        <dbReference type="EMBL" id="ADY27820.1"/>
    </source>
</evidence>
<organism evidence="2 3">
    <name type="scientific">Deinococcus proteolyticus (strain ATCC 35074 / DSM 20540 / JCM 6276 / NBRC 101906 / NCIMB 13154 / VKM Ac-1939 / CCM 2703 / MRP)</name>
    <dbReference type="NCBI Taxonomy" id="693977"/>
    <lineage>
        <taxon>Bacteria</taxon>
        <taxon>Thermotogati</taxon>
        <taxon>Deinococcota</taxon>
        <taxon>Deinococci</taxon>
        <taxon>Deinococcales</taxon>
        <taxon>Deinococcaceae</taxon>
        <taxon>Deinococcus</taxon>
    </lineage>
</organism>